<dbReference type="GO" id="GO:0004074">
    <property type="term" value="F:biliverdin reductase [NAD(P)H] activity"/>
    <property type="evidence" value="ECO:0007669"/>
    <property type="project" value="TreeGrafter"/>
</dbReference>
<reference evidence="3" key="1">
    <citation type="submission" date="2018-07" db="EMBL/GenBank/DDBJ databases">
        <title>Streptacidiphilus bronchialis DSM 106435 chromosome.</title>
        <authorList>
            <person name="Batra D."/>
            <person name="Gulvik C.A."/>
        </authorList>
    </citation>
    <scope>NUCLEOTIDE SEQUENCE [LARGE SCALE GENOMIC DNA]</scope>
    <source>
        <strain evidence="3">DSM 106435</strain>
    </source>
</reference>
<accession>A0A345T370</accession>
<sequence>MTTRLLILGATGPTGALLLDRALAAGHEVTALVRDPARLTRSDPRLTVVSGDATSDADVSRAAMGADAALVALGSGRSVRSQIASRSAAALIPALRAQGVDRVVVLSAFGVGETERQAGLLMRSAYRTVMRQLFADKAKADAAWRASGLDWTLVYPVTLTNGPRTGTYRAVPALRARGVPRISRADVADFMLAQIGDTAWSGRTAVLAG</sequence>
<dbReference type="KEGG" id="stri:C7M71_026505"/>
<dbReference type="RefSeq" id="WP_111492515.1">
    <property type="nucleotide sequence ID" value="NZ_CP031264.1"/>
</dbReference>
<dbReference type="Pfam" id="PF13460">
    <property type="entry name" value="NAD_binding_10"/>
    <property type="match status" value="1"/>
</dbReference>
<feature type="domain" description="NAD(P)-binding" evidence="1">
    <location>
        <begin position="9"/>
        <end position="197"/>
    </location>
</feature>
<proteinExistence type="predicted"/>
<dbReference type="PANTHER" id="PTHR43355">
    <property type="entry name" value="FLAVIN REDUCTASE (NADPH)"/>
    <property type="match status" value="1"/>
</dbReference>
<evidence type="ECO:0000313" key="3">
    <source>
        <dbReference type="Proteomes" id="UP000249340"/>
    </source>
</evidence>
<dbReference type="InterPro" id="IPR036291">
    <property type="entry name" value="NAD(P)-bd_dom_sf"/>
</dbReference>
<protein>
    <submittedName>
        <fullName evidence="2">NAD-dependent epimerase/dehydratase family protein</fullName>
    </submittedName>
</protein>
<dbReference type="EMBL" id="CP031264">
    <property type="protein sequence ID" value="AXI80425.1"/>
    <property type="molecule type" value="Genomic_DNA"/>
</dbReference>
<dbReference type="PANTHER" id="PTHR43355:SF2">
    <property type="entry name" value="FLAVIN REDUCTASE (NADPH)"/>
    <property type="match status" value="1"/>
</dbReference>
<dbReference type="InterPro" id="IPR051606">
    <property type="entry name" value="Polyketide_Oxido-like"/>
</dbReference>
<dbReference type="SUPFAM" id="SSF51735">
    <property type="entry name" value="NAD(P)-binding Rossmann-fold domains"/>
    <property type="match status" value="1"/>
</dbReference>
<dbReference type="AlphaFoldDB" id="A0A345T370"/>
<dbReference type="Proteomes" id="UP000249340">
    <property type="component" value="Chromosome"/>
</dbReference>
<gene>
    <name evidence="2" type="ORF">C7M71_026505</name>
</gene>
<evidence type="ECO:0000259" key="1">
    <source>
        <dbReference type="Pfam" id="PF13460"/>
    </source>
</evidence>
<evidence type="ECO:0000313" key="2">
    <source>
        <dbReference type="EMBL" id="AXI80425.1"/>
    </source>
</evidence>
<name>A0A345T370_9ACTN</name>
<keyword evidence="3" id="KW-1185">Reference proteome</keyword>
<organism evidence="2 3">
    <name type="scientific">Peterkaempfera bronchialis</name>
    <dbReference type="NCBI Taxonomy" id="2126346"/>
    <lineage>
        <taxon>Bacteria</taxon>
        <taxon>Bacillati</taxon>
        <taxon>Actinomycetota</taxon>
        <taxon>Actinomycetes</taxon>
        <taxon>Kitasatosporales</taxon>
        <taxon>Streptomycetaceae</taxon>
        <taxon>Peterkaempfera</taxon>
    </lineage>
</organism>
<dbReference type="Gene3D" id="3.40.50.720">
    <property type="entry name" value="NAD(P)-binding Rossmann-like Domain"/>
    <property type="match status" value="1"/>
</dbReference>
<dbReference type="GO" id="GO:0042602">
    <property type="term" value="F:riboflavin reductase (NADPH) activity"/>
    <property type="evidence" value="ECO:0007669"/>
    <property type="project" value="TreeGrafter"/>
</dbReference>
<dbReference type="OrthoDB" id="3763081at2"/>
<dbReference type="InterPro" id="IPR016040">
    <property type="entry name" value="NAD(P)-bd_dom"/>
</dbReference>